<comment type="function">
    <text evidence="2">Plays a role in the regulation of phosphate uptake.</text>
</comment>
<dbReference type="EMBL" id="JBHTMV010000003">
    <property type="protein sequence ID" value="MFD1292824.1"/>
    <property type="molecule type" value="Genomic_DNA"/>
</dbReference>
<dbReference type="InterPro" id="IPR026022">
    <property type="entry name" value="PhoU_dom"/>
</dbReference>
<evidence type="ECO:0000259" key="3">
    <source>
        <dbReference type="Pfam" id="PF01895"/>
    </source>
</evidence>
<proteinExistence type="inferred from homology"/>
<dbReference type="Gene3D" id="1.20.58.220">
    <property type="entry name" value="Phosphate transport system protein phou homolog 2, domain 2"/>
    <property type="match status" value="1"/>
</dbReference>
<evidence type="ECO:0000256" key="2">
    <source>
        <dbReference type="PIRNR" id="PIRNR003107"/>
    </source>
</evidence>
<evidence type="ECO:0000256" key="1">
    <source>
        <dbReference type="ARBA" id="ARBA00008107"/>
    </source>
</evidence>
<keyword evidence="5" id="KW-1185">Reference proteome</keyword>
<evidence type="ECO:0000313" key="4">
    <source>
        <dbReference type="EMBL" id="MFD1292824.1"/>
    </source>
</evidence>
<reference evidence="5" key="1">
    <citation type="journal article" date="2019" name="Int. J. Syst. Evol. Microbiol.">
        <title>The Global Catalogue of Microorganisms (GCM) 10K type strain sequencing project: providing services to taxonomists for standard genome sequencing and annotation.</title>
        <authorList>
            <consortium name="The Broad Institute Genomics Platform"/>
            <consortium name="The Broad Institute Genome Sequencing Center for Infectious Disease"/>
            <person name="Wu L."/>
            <person name="Ma J."/>
        </authorList>
    </citation>
    <scope>NUCLEOTIDE SEQUENCE [LARGE SCALE GENOMIC DNA]</scope>
    <source>
        <strain evidence="5">CCUG 62221</strain>
    </source>
</reference>
<gene>
    <name evidence="4" type="primary">phoU</name>
    <name evidence="4" type="ORF">ACFQ5N_03155</name>
</gene>
<dbReference type="InterPro" id="IPR028366">
    <property type="entry name" value="PhoU"/>
</dbReference>
<dbReference type="PANTHER" id="PTHR42930">
    <property type="entry name" value="PHOSPHATE-SPECIFIC TRANSPORT SYSTEM ACCESSORY PROTEIN PHOU"/>
    <property type="match status" value="1"/>
</dbReference>
<dbReference type="SUPFAM" id="SSF109755">
    <property type="entry name" value="PhoU-like"/>
    <property type="match status" value="1"/>
</dbReference>
<dbReference type="NCBIfam" id="TIGR02135">
    <property type="entry name" value="phoU_full"/>
    <property type="match status" value="1"/>
</dbReference>
<accession>A0ABW3WKK5</accession>
<comment type="subcellular location">
    <subcellularLocation>
        <location evidence="2">Cytoplasm</location>
    </subcellularLocation>
</comment>
<dbReference type="PIRSF" id="PIRSF003107">
    <property type="entry name" value="PhoU"/>
    <property type="match status" value="1"/>
</dbReference>
<comment type="subunit">
    <text evidence="2">Homodimer.</text>
</comment>
<keyword evidence="2" id="KW-0813">Transport</keyword>
<organism evidence="4 5">
    <name type="scientific">Lutibacter holmesii</name>
    <dbReference type="NCBI Taxonomy" id="1137985"/>
    <lineage>
        <taxon>Bacteria</taxon>
        <taxon>Pseudomonadati</taxon>
        <taxon>Bacteroidota</taxon>
        <taxon>Flavobacteriia</taxon>
        <taxon>Flavobacteriales</taxon>
        <taxon>Flavobacteriaceae</taxon>
        <taxon>Lutibacter</taxon>
    </lineage>
</organism>
<evidence type="ECO:0000313" key="5">
    <source>
        <dbReference type="Proteomes" id="UP001597241"/>
    </source>
</evidence>
<feature type="domain" description="PhoU" evidence="3">
    <location>
        <begin position="16"/>
        <end position="103"/>
    </location>
</feature>
<dbReference type="Pfam" id="PF01895">
    <property type="entry name" value="PhoU"/>
    <property type="match status" value="2"/>
</dbReference>
<dbReference type="RefSeq" id="WP_386807683.1">
    <property type="nucleotide sequence ID" value="NZ_JBHTMV010000003.1"/>
</dbReference>
<dbReference type="InterPro" id="IPR038078">
    <property type="entry name" value="PhoU-like_sf"/>
</dbReference>
<comment type="caution">
    <text evidence="4">The sequence shown here is derived from an EMBL/GenBank/DDBJ whole genome shotgun (WGS) entry which is preliminary data.</text>
</comment>
<keyword evidence="2" id="KW-0963">Cytoplasm</keyword>
<dbReference type="PANTHER" id="PTHR42930:SF3">
    <property type="entry name" value="PHOSPHATE-SPECIFIC TRANSPORT SYSTEM ACCESSORY PROTEIN PHOU"/>
    <property type="match status" value="1"/>
</dbReference>
<keyword evidence="2" id="KW-0592">Phosphate transport</keyword>
<dbReference type="Proteomes" id="UP001597241">
    <property type="component" value="Unassembled WGS sequence"/>
</dbReference>
<protein>
    <recommendedName>
        <fullName evidence="2">Phosphate-specific transport system accessory protein PhoU</fullName>
    </recommendedName>
</protein>
<sequence length="221" mass="25740">MIVNAEQERRELNKTVLEMLTLCISQIEKATDAFLIHDIDLAEQVMYTETHVNALDIKIERDCEHFLALYNPVAIDLRFVMATLKINFDLERIGDHAFGISKYIVDQNKKIDPHLFKVLKFDVLYETITAMFENITEAFENNDVKAARKVFKQDKILDKINVQSFEIIENEIKKNPDVIDQTLLLFGVIKKIERVGDLVKNIAEEIIFYIDAEVLKHKKKK</sequence>
<feature type="domain" description="PhoU" evidence="3">
    <location>
        <begin position="125"/>
        <end position="206"/>
    </location>
</feature>
<name>A0ABW3WKK5_9FLAO</name>
<comment type="similarity">
    <text evidence="1 2">Belongs to the PhoU family.</text>
</comment>